<comment type="caution">
    <text evidence="2">The sequence shown here is derived from an EMBL/GenBank/DDBJ whole genome shotgun (WGS) entry which is preliminary data.</text>
</comment>
<dbReference type="RefSeq" id="WP_124564967.1">
    <property type="nucleotide sequence ID" value="NZ_JARRRY010000028.1"/>
</dbReference>
<dbReference type="PANTHER" id="PTHR43265:SF1">
    <property type="entry name" value="ESTERASE ESTD"/>
    <property type="match status" value="1"/>
</dbReference>
<evidence type="ECO:0000313" key="2">
    <source>
        <dbReference type="EMBL" id="MDG5755437.1"/>
    </source>
</evidence>
<dbReference type="InterPro" id="IPR053145">
    <property type="entry name" value="AB_hydrolase_Est10"/>
</dbReference>
<protein>
    <submittedName>
        <fullName evidence="2">Alpha/beta hydrolase</fullName>
    </submittedName>
</protein>
<dbReference type="SUPFAM" id="SSF53474">
    <property type="entry name" value="alpha/beta-Hydrolases"/>
    <property type="match status" value="1"/>
</dbReference>
<sequence>MIREENIKILSAYELGATLTFPATEDVQSPAILLIPGTGGSDRDGNKGGLDMNLYKDLAHFFTKQGFVTLRYDKRGMHESGGDAYACGMWDMVDDAAACLRFLKTHPQVDPNRIIIFGHSEGCILGTALQIKEPVSGLIMVGGGAMSLKEAIDQQRESAFVAMQAQKGFKGWLFRTLKAVEKAKKQNAAFDEKVLNSTEDTIKMMGKKLPAKWLREHYSYDICADLASVTCPTLVISGSKDLQAPIEGVLKVEKLVQGAVETHIIPNMTHILKTWDGEIDGLNLMKVYKEQVNQPIDGTFLKVLENWLLRYKEAKSEWLVNQQ</sequence>
<proteinExistence type="predicted"/>
<dbReference type="Proteomes" id="UP001218246">
    <property type="component" value="Unassembled WGS sequence"/>
</dbReference>
<dbReference type="Pfam" id="PF12146">
    <property type="entry name" value="Hydrolase_4"/>
    <property type="match status" value="1"/>
</dbReference>
<keyword evidence="2" id="KW-0378">Hydrolase</keyword>
<evidence type="ECO:0000313" key="3">
    <source>
        <dbReference type="Proteomes" id="UP001218246"/>
    </source>
</evidence>
<reference evidence="2 3" key="1">
    <citation type="submission" date="2023-04" db="EMBL/GenBank/DDBJ databases">
        <title>Ectobacillus antri isolated from activated sludge.</title>
        <authorList>
            <person name="Yan P."/>
            <person name="Liu X."/>
        </authorList>
    </citation>
    <scope>NUCLEOTIDE SEQUENCE [LARGE SCALE GENOMIC DNA]</scope>
    <source>
        <strain evidence="2 3">C18H</strain>
    </source>
</reference>
<dbReference type="EMBL" id="JARULN010000028">
    <property type="protein sequence ID" value="MDG5755437.1"/>
    <property type="molecule type" value="Genomic_DNA"/>
</dbReference>
<keyword evidence="3" id="KW-1185">Reference proteome</keyword>
<dbReference type="GO" id="GO:0016787">
    <property type="term" value="F:hydrolase activity"/>
    <property type="evidence" value="ECO:0007669"/>
    <property type="project" value="UniProtKB-KW"/>
</dbReference>
<gene>
    <name evidence="2" type="ORF">P6P90_16170</name>
</gene>
<evidence type="ECO:0000259" key="1">
    <source>
        <dbReference type="Pfam" id="PF12146"/>
    </source>
</evidence>
<feature type="domain" description="Serine aminopeptidase S33" evidence="1">
    <location>
        <begin position="52"/>
        <end position="271"/>
    </location>
</feature>
<organism evidence="2 3">
    <name type="scientific">Ectobacillus antri</name>
    <dbReference type="NCBI Taxonomy" id="2486280"/>
    <lineage>
        <taxon>Bacteria</taxon>
        <taxon>Bacillati</taxon>
        <taxon>Bacillota</taxon>
        <taxon>Bacilli</taxon>
        <taxon>Bacillales</taxon>
        <taxon>Bacillaceae</taxon>
        <taxon>Ectobacillus</taxon>
    </lineage>
</organism>
<dbReference type="Gene3D" id="3.40.50.1820">
    <property type="entry name" value="alpha/beta hydrolase"/>
    <property type="match status" value="1"/>
</dbReference>
<dbReference type="InterPro" id="IPR029058">
    <property type="entry name" value="AB_hydrolase_fold"/>
</dbReference>
<accession>A0ABT6H8Y6</accession>
<dbReference type="InterPro" id="IPR022742">
    <property type="entry name" value="Hydrolase_4"/>
</dbReference>
<dbReference type="PANTHER" id="PTHR43265">
    <property type="entry name" value="ESTERASE ESTD"/>
    <property type="match status" value="1"/>
</dbReference>
<name>A0ABT6H8Y6_9BACI</name>